<sequence length="105" mass="12245">MKYRLDRYGNQISQLGYGCLRFTKKGNSIDYEKAEKEVLLAIEQGVNYFDTAYIYPGSEECLGRILDENKCRDRVYLATKLPQYIIRSSAAIDKTFQEELSRLRT</sequence>
<dbReference type="PANTHER" id="PTHR43312:SF1">
    <property type="entry name" value="NADP-DEPENDENT OXIDOREDUCTASE DOMAIN-CONTAINING PROTEIN"/>
    <property type="match status" value="1"/>
</dbReference>
<feature type="domain" description="NADP-dependent oxidoreductase" evidence="1">
    <location>
        <begin position="15"/>
        <end position="105"/>
    </location>
</feature>
<feature type="non-terminal residue" evidence="2">
    <location>
        <position position="105"/>
    </location>
</feature>
<organism evidence="2 3">
    <name type="scientific">Candidatus Flavonifractor merdipullorum</name>
    <dbReference type="NCBI Taxonomy" id="2838590"/>
    <lineage>
        <taxon>Bacteria</taxon>
        <taxon>Bacillati</taxon>
        <taxon>Bacillota</taxon>
        <taxon>Clostridia</taxon>
        <taxon>Eubacteriales</taxon>
        <taxon>Oscillospiraceae</taxon>
        <taxon>Flavonifractor</taxon>
    </lineage>
</organism>
<reference evidence="2" key="1">
    <citation type="journal article" date="2021" name="PeerJ">
        <title>Extensive microbial diversity within the chicken gut microbiome revealed by metagenomics and culture.</title>
        <authorList>
            <person name="Gilroy R."/>
            <person name="Ravi A."/>
            <person name="Getino M."/>
            <person name="Pursley I."/>
            <person name="Horton D.L."/>
            <person name="Alikhan N.F."/>
            <person name="Baker D."/>
            <person name="Gharbi K."/>
            <person name="Hall N."/>
            <person name="Watson M."/>
            <person name="Adriaenssens E.M."/>
            <person name="Foster-Nyarko E."/>
            <person name="Jarju S."/>
            <person name="Secka A."/>
            <person name="Antonio M."/>
            <person name="Oren A."/>
            <person name="Chaudhuri R.R."/>
            <person name="La Ragione R."/>
            <person name="Hildebrand F."/>
            <person name="Pallen M.J."/>
        </authorList>
    </citation>
    <scope>NUCLEOTIDE SEQUENCE</scope>
    <source>
        <strain evidence="2">ChiGjej6B6-1540</strain>
    </source>
</reference>
<dbReference type="SUPFAM" id="SSF51430">
    <property type="entry name" value="NAD(P)-linked oxidoreductase"/>
    <property type="match status" value="1"/>
</dbReference>
<dbReference type="Proteomes" id="UP000824192">
    <property type="component" value="Unassembled WGS sequence"/>
</dbReference>
<dbReference type="Pfam" id="PF00248">
    <property type="entry name" value="Aldo_ket_red"/>
    <property type="match status" value="1"/>
</dbReference>
<dbReference type="PROSITE" id="PS51257">
    <property type="entry name" value="PROKAR_LIPOPROTEIN"/>
    <property type="match status" value="1"/>
</dbReference>
<name>A0A9D1RUT4_9FIRM</name>
<comment type="caution">
    <text evidence="2">The sequence shown here is derived from an EMBL/GenBank/DDBJ whole genome shotgun (WGS) entry which is preliminary data.</text>
</comment>
<gene>
    <name evidence="2" type="ORF">H9868_05605</name>
</gene>
<dbReference type="EMBL" id="DXGA01000110">
    <property type="protein sequence ID" value="HIW94000.1"/>
    <property type="molecule type" value="Genomic_DNA"/>
</dbReference>
<evidence type="ECO:0000313" key="2">
    <source>
        <dbReference type="EMBL" id="HIW94000.1"/>
    </source>
</evidence>
<dbReference type="InterPro" id="IPR053135">
    <property type="entry name" value="AKR2_Oxidoreductase"/>
</dbReference>
<evidence type="ECO:0000313" key="3">
    <source>
        <dbReference type="Proteomes" id="UP000824192"/>
    </source>
</evidence>
<evidence type="ECO:0000259" key="1">
    <source>
        <dbReference type="Pfam" id="PF00248"/>
    </source>
</evidence>
<dbReference type="InterPro" id="IPR023210">
    <property type="entry name" value="NADP_OxRdtase_dom"/>
</dbReference>
<dbReference type="InterPro" id="IPR036812">
    <property type="entry name" value="NAD(P)_OxRdtase_dom_sf"/>
</dbReference>
<accession>A0A9D1RUT4</accession>
<dbReference type="PANTHER" id="PTHR43312">
    <property type="entry name" value="D-THREO-ALDOSE 1-DEHYDROGENASE"/>
    <property type="match status" value="1"/>
</dbReference>
<dbReference type="AlphaFoldDB" id="A0A9D1RUT4"/>
<proteinExistence type="predicted"/>
<dbReference type="Gene3D" id="3.20.20.100">
    <property type="entry name" value="NADP-dependent oxidoreductase domain"/>
    <property type="match status" value="1"/>
</dbReference>
<reference evidence="2" key="2">
    <citation type="submission" date="2021-04" db="EMBL/GenBank/DDBJ databases">
        <authorList>
            <person name="Gilroy R."/>
        </authorList>
    </citation>
    <scope>NUCLEOTIDE SEQUENCE</scope>
    <source>
        <strain evidence="2">ChiGjej6B6-1540</strain>
    </source>
</reference>
<protein>
    <submittedName>
        <fullName evidence="2">Aldo/keto reductase</fullName>
    </submittedName>
</protein>